<dbReference type="Pfam" id="PF03787">
    <property type="entry name" value="RAMPs"/>
    <property type="match status" value="1"/>
</dbReference>
<reference evidence="4" key="1">
    <citation type="submission" date="2015-11" db="EMBL/GenBank/DDBJ databases">
        <authorList>
            <person name="Varghese N."/>
        </authorList>
    </citation>
    <scope>NUCLEOTIDE SEQUENCE [LARGE SCALE GENOMIC DNA]</scope>
    <source>
        <strain evidence="4">JGI-23</strain>
    </source>
</reference>
<keyword evidence="1" id="KW-0051">Antiviral defense</keyword>
<dbReference type="AlphaFoldDB" id="A0A0P1NZJ4"/>
<dbReference type="PANTHER" id="PTHR36700">
    <property type="entry name" value="CRISPR SYSTEM CMR SUBUNIT CMR4"/>
    <property type="match status" value="1"/>
</dbReference>
<dbReference type="InterPro" id="IPR005537">
    <property type="entry name" value="RAMP_III_fam"/>
</dbReference>
<accession>A0A0P1NZJ4</accession>
<name>A0A0P1NZJ4_9BACT</name>
<evidence type="ECO:0000313" key="4">
    <source>
        <dbReference type="Proteomes" id="UP000199197"/>
    </source>
</evidence>
<feature type="domain" description="CRISPR type III-associated protein" evidence="2">
    <location>
        <begin position="9"/>
        <end position="370"/>
    </location>
</feature>
<dbReference type="Proteomes" id="UP000199197">
    <property type="component" value="Unassembled WGS sequence"/>
</dbReference>
<dbReference type="EMBL" id="CZVW01000026">
    <property type="protein sequence ID" value="CUT04668.1"/>
    <property type="molecule type" value="Genomic_DNA"/>
</dbReference>
<gene>
    <name evidence="3" type="ORF">JGI23_01776</name>
</gene>
<dbReference type="RefSeq" id="WP_092350955.1">
    <property type="nucleotide sequence ID" value="NZ_CZVW01000026.1"/>
</dbReference>
<dbReference type="InterPro" id="IPR013410">
    <property type="entry name" value="CRISPR-assoc_RAMP_Cmr4"/>
</dbReference>
<dbReference type="NCBIfam" id="TIGR02580">
    <property type="entry name" value="cas_RAMP_Cmr4"/>
    <property type="match status" value="1"/>
</dbReference>
<organism evidence="3 4">
    <name type="scientific">Candidatus Chryseopegocella kryptomonas</name>
    <dbReference type="NCBI Taxonomy" id="1633643"/>
    <lineage>
        <taxon>Bacteria</taxon>
        <taxon>Pseudomonadati</taxon>
        <taxon>Candidatus Kryptoniota</taxon>
        <taxon>Candidatus Chryseopegocella</taxon>
    </lineage>
</organism>
<dbReference type="PANTHER" id="PTHR36700:SF1">
    <property type="entry name" value="CRISPR SYSTEM CMR SUBUNIT CMR4"/>
    <property type="match status" value="1"/>
</dbReference>
<keyword evidence="4" id="KW-1185">Reference proteome</keyword>
<dbReference type="OrthoDB" id="9789361at2"/>
<evidence type="ECO:0000256" key="1">
    <source>
        <dbReference type="ARBA" id="ARBA00023118"/>
    </source>
</evidence>
<sequence>MYKQKGYLTFYALTPIHMGSGQSVSFVDNVVQRERHTSYPTLWSSGIKGVVREFAYRVWNDKDKVNTVFGPEDGSNQYASCISITDARILLFPVRSVKGTFAWITCPFVLKRLKEDLKSIGKIDWPKKNNSEIEITSLPIKQNDKEIQVLIKKDSELKIKSEQVAFEEFVFNAKEEEDIEKIAKYIYDNLLPKTEFDEDFFKNHFAIVSDDVFKDFVNYAVEIRTRIRIDQTTGTVEKGALFTEELIPSESVFYSLVFISEPHFGIDGELYERLKNERESLKQQSQPNYNWDQDIKNKIPNWENSQNPNDKDFAKNLKDLKDKEKRLQDAWNKNYFTDSEVMGKIEKLFNQKSQILQLGGDETLGKGFVKVKFERINTNQ</sequence>
<evidence type="ECO:0000313" key="3">
    <source>
        <dbReference type="EMBL" id="CUT04668.1"/>
    </source>
</evidence>
<proteinExistence type="predicted"/>
<protein>
    <submittedName>
        <fullName evidence="3">CRISPR-associated protein, Cmr4 family</fullName>
    </submittedName>
</protein>
<dbReference type="GO" id="GO:0051607">
    <property type="term" value="P:defense response to virus"/>
    <property type="evidence" value="ECO:0007669"/>
    <property type="project" value="UniProtKB-KW"/>
</dbReference>
<evidence type="ECO:0000259" key="2">
    <source>
        <dbReference type="Pfam" id="PF03787"/>
    </source>
</evidence>